<feature type="compositionally biased region" description="Basic residues" evidence="1">
    <location>
        <begin position="84"/>
        <end position="94"/>
    </location>
</feature>
<comment type="caution">
    <text evidence="3">The sequence shown here is derived from an EMBL/GenBank/DDBJ whole genome shotgun (WGS) entry which is preliminary data.</text>
</comment>
<evidence type="ECO:0000313" key="5">
    <source>
        <dbReference type="Proteomes" id="UP000070659"/>
    </source>
</evidence>
<dbReference type="EMBL" id="LAXD01000001">
    <property type="protein sequence ID" value="KWX02748.1"/>
    <property type="molecule type" value="Genomic_DNA"/>
</dbReference>
<evidence type="ECO:0000313" key="4">
    <source>
        <dbReference type="Proteomes" id="UP000070188"/>
    </source>
</evidence>
<protein>
    <submittedName>
        <fullName evidence="3">Uncharacterized protein</fullName>
    </submittedName>
</protein>
<evidence type="ECO:0000313" key="3">
    <source>
        <dbReference type="EMBL" id="KWX03789.1"/>
    </source>
</evidence>
<gene>
    <name evidence="2" type="ORF">LI90_3794</name>
    <name evidence="3" type="ORF">TH66_13470</name>
</gene>
<keyword evidence="4" id="KW-1185">Reference proteome</keyword>
<reference evidence="4" key="2">
    <citation type="submission" date="2015-04" db="EMBL/GenBank/DDBJ databases">
        <title>Physiological reanalysis, assessment of diazotrophy, and genome sequences of multiple isolates of Streptomyces thermoautotrophicus.</title>
        <authorList>
            <person name="MacKellar D.C."/>
            <person name="Lieber L."/>
            <person name="Norman J."/>
            <person name="Bolger A."/>
            <person name="Tobin C."/>
            <person name="Murray J.W."/>
            <person name="Chang R."/>
            <person name="Ford T."/>
            <person name="Nguyen P.Q."/>
            <person name="Woodward J."/>
            <person name="Permingeat H."/>
            <person name="Joshi N.S."/>
            <person name="Silver P.A."/>
            <person name="Usadel B."/>
            <person name="Rutherford A.W."/>
            <person name="Friesen M."/>
            <person name="Prell J."/>
        </authorList>
    </citation>
    <scope>NUCLEOTIDE SEQUENCE [LARGE SCALE GENOMIC DNA]</scope>
    <source>
        <strain evidence="4">H1</strain>
    </source>
</reference>
<evidence type="ECO:0000313" key="2">
    <source>
        <dbReference type="EMBL" id="KWX02748.1"/>
    </source>
</evidence>
<reference evidence="3 5" key="1">
    <citation type="submission" date="2015-02" db="EMBL/GenBank/DDBJ databases">
        <title>Physiological reanalysis, assessment of diazotrophy, and genome sequences of multiple isolates of Streptomyces thermoautotrophicus.</title>
        <authorList>
            <person name="MacKellar D.C."/>
            <person name="Lieber L."/>
            <person name="Norman J."/>
            <person name="Bolger A."/>
            <person name="Tobin C."/>
            <person name="Murray J.W."/>
            <person name="Prell J."/>
        </authorList>
    </citation>
    <scope>NUCLEOTIDE SEQUENCE [LARGE SCALE GENOMIC DNA]</scope>
    <source>
        <strain evidence="3 5">UBT1</strain>
    </source>
</reference>
<dbReference type="PATRIC" id="fig|1469144.10.peg.4067"/>
<sequence>MRHNGRPVLLASTLPPNRVSLYPGERPQVACPDCGRWRFLRRGMLVPHRADDGVSRCPGSAQRVVIDLTPAEWQARLREAARHAGQRRSMRVQRKPQPPVPPPVFRMRAA</sequence>
<proteinExistence type="predicted"/>
<dbReference type="OrthoDB" id="3478151at2"/>
<dbReference type="RefSeq" id="WP_066889961.1">
    <property type="nucleotide sequence ID" value="NZ_JYIJ01000017.1"/>
</dbReference>
<feature type="region of interest" description="Disordered" evidence="1">
    <location>
        <begin position="82"/>
        <end position="110"/>
    </location>
</feature>
<reference evidence="2" key="3">
    <citation type="submission" date="2015-04" db="EMBL/GenBank/DDBJ databases">
        <title>Physiological reanalysis, assessment of diazotrophy, and genome sequences of multiple isolates of Streptomyces thermoautotrophicus.</title>
        <authorList>
            <person name="MacKellar D.C."/>
            <person name="Lieber L."/>
            <person name="Norman J."/>
            <person name="Bolger A."/>
            <person name="Tobin C."/>
            <person name="Murray J.W."/>
            <person name="Woodward J."/>
            <person name="Friesen M."/>
            <person name="Prell J."/>
        </authorList>
    </citation>
    <scope>NUCLEOTIDE SEQUENCE [LARGE SCALE GENOMIC DNA]</scope>
    <source>
        <strain evidence="2">H1</strain>
    </source>
</reference>
<dbReference type="EMBL" id="JYIJ01000017">
    <property type="protein sequence ID" value="KWX03789.1"/>
    <property type="molecule type" value="Genomic_DNA"/>
</dbReference>
<dbReference type="Proteomes" id="UP000070659">
    <property type="component" value="Unassembled WGS sequence"/>
</dbReference>
<organism evidence="3 5">
    <name type="scientific">Carbonactinospora thermoautotrophica</name>
    <dbReference type="NCBI Taxonomy" id="1469144"/>
    <lineage>
        <taxon>Bacteria</taxon>
        <taxon>Bacillati</taxon>
        <taxon>Actinomycetota</taxon>
        <taxon>Actinomycetes</taxon>
        <taxon>Kitasatosporales</taxon>
        <taxon>Carbonactinosporaceae</taxon>
        <taxon>Carbonactinospora</taxon>
    </lineage>
</organism>
<dbReference type="Proteomes" id="UP000070188">
    <property type="component" value="Unassembled WGS sequence"/>
</dbReference>
<evidence type="ECO:0000256" key="1">
    <source>
        <dbReference type="SAM" id="MobiDB-lite"/>
    </source>
</evidence>
<name>A0A132N0Y9_9ACTN</name>
<dbReference type="STRING" id="1469144.LI90_3794"/>
<dbReference type="AlphaFoldDB" id="A0A132N0Y9"/>
<accession>A0A132N0Y9</accession>